<sequence length="410" mass="44336">MMFQTRLSTLHLVLGLMLCPLERYPLTVRADIQINYRGRVRGETNDLDDNNGLSKRRILFADMWSDPSNPSRGGAGAAAKGLNEYVIMRTQVTPAPAPTMAQPNPTPAPPTNPPPTAPAPTMNQANRNDQCSRATGPIQVTAQGLGNSRAIIYEDTTVGARVPSVLPDRCNRITNSAPGVWYKVVGTGDLMTASLCWSGTTFDSKITVYEGTCDAVMTCVNANDDASGNFGACAVNRQASRVQWPSNDGTMYYLLIHGFGAREGDFQLNVINYNPINQDPEKAYDISPGDMVVGTTFQAIHPWDGDSTNCGGRHGLIGESPSVWYRVQGTGGTLRASTCNPQTEDDFNSVLHIFEGSTDINRCFAGNDDLASPDRCAQIDWPSSAGQTYYILVHGRLGDQGLFELSVDSV</sequence>
<feature type="chain" id="PRO_5040293883" evidence="2">
    <location>
        <begin position="24"/>
        <end position="410"/>
    </location>
</feature>
<organism evidence="3 4">
    <name type="scientific">Seminavis robusta</name>
    <dbReference type="NCBI Taxonomy" id="568900"/>
    <lineage>
        <taxon>Eukaryota</taxon>
        <taxon>Sar</taxon>
        <taxon>Stramenopiles</taxon>
        <taxon>Ochrophyta</taxon>
        <taxon>Bacillariophyta</taxon>
        <taxon>Bacillariophyceae</taxon>
        <taxon>Bacillariophycidae</taxon>
        <taxon>Naviculales</taxon>
        <taxon>Naviculaceae</taxon>
        <taxon>Seminavis</taxon>
    </lineage>
</organism>
<dbReference type="Proteomes" id="UP001153069">
    <property type="component" value="Unassembled WGS sequence"/>
</dbReference>
<accession>A0A9N8E2H3</accession>
<feature type="region of interest" description="Disordered" evidence="1">
    <location>
        <begin position="95"/>
        <end position="131"/>
    </location>
</feature>
<gene>
    <name evidence="3" type="ORF">SEMRO_583_G170730.1</name>
</gene>
<dbReference type="AlphaFoldDB" id="A0A9N8E2H3"/>
<proteinExistence type="predicted"/>
<dbReference type="OrthoDB" id="56407at2759"/>
<evidence type="ECO:0000313" key="3">
    <source>
        <dbReference type="EMBL" id="CAB9513302.1"/>
    </source>
</evidence>
<keyword evidence="4" id="KW-1185">Reference proteome</keyword>
<name>A0A9N8E2H3_9STRA</name>
<protein>
    <submittedName>
        <fullName evidence="3">PKD</fullName>
    </submittedName>
</protein>
<comment type="caution">
    <text evidence="3">The sequence shown here is derived from an EMBL/GenBank/DDBJ whole genome shotgun (WGS) entry which is preliminary data.</text>
</comment>
<evidence type="ECO:0000256" key="2">
    <source>
        <dbReference type="SAM" id="SignalP"/>
    </source>
</evidence>
<reference evidence="3" key="1">
    <citation type="submission" date="2020-06" db="EMBL/GenBank/DDBJ databases">
        <authorList>
            <consortium name="Plant Systems Biology data submission"/>
        </authorList>
    </citation>
    <scope>NUCLEOTIDE SEQUENCE</scope>
    <source>
        <strain evidence="3">D6</strain>
    </source>
</reference>
<feature type="signal peptide" evidence="2">
    <location>
        <begin position="1"/>
        <end position="23"/>
    </location>
</feature>
<keyword evidence="2" id="KW-0732">Signal</keyword>
<dbReference type="EMBL" id="CAICTM010000582">
    <property type="protein sequence ID" value="CAB9513302.1"/>
    <property type="molecule type" value="Genomic_DNA"/>
</dbReference>
<evidence type="ECO:0000313" key="4">
    <source>
        <dbReference type="Proteomes" id="UP001153069"/>
    </source>
</evidence>
<evidence type="ECO:0000256" key="1">
    <source>
        <dbReference type="SAM" id="MobiDB-lite"/>
    </source>
</evidence>
<feature type="compositionally biased region" description="Pro residues" evidence="1">
    <location>
        <begin position="104"/>
        <end position="118"/>
    </location>
</feature>